<dbReference type="Proteomes" id="UP000499080">
    <property type="component" value="Unassembled WGS sequence"/>
</dbReference>
<evidence type="ECO:0000313" key="2">
    <source>
        <dbReference type="Proteomes" id="UP000499080"/>
    </source>
</evidence>
<name>A0A4Y2LBU3_ARAVE</name>
<evidence type="ECO:0000313" key="1">
    <source>
        <dbReference type="EMBL" id="GBN12168.1"/>
    </source>
</evidence>
<reference evidence="1 2" key="1">
    <citation type="journal article" date="2019" name="Sci. Rep.">
        <title>Orb-weaving spider Araneus ventricosus genome elucidates the spidroin gene catalogue.</title>
        <authorList>
            <person name="Kono N."/>
            <person name="Nakamura H."/>
            <person name="Ohtoshi R."/>
            <person name="Moran D.A.P."/>
            <person name="Shinohara A."/>
            <person name="Yoshida Y."/>
            <person name="Fujiwara M."/>
            <person name="Mori M."/>
            <person name="Tomita M."/>
            <person name="Arakawa K."/>
        </authorList>
    </citation>
    <scope>NUCLEOTIDE SEQUENCE [LARGE SCALE GENOMIC DNA]</scope>
</reference>
<gene>
    <name evidence="1" type="ORF">AVEN_269037_1</name>
</gene>
<organism evidence="1 2">
    <name type="scientific">Araneus ventricosus</name>
    <name type="common">Orbweaver spider</name>
    <name type="synonym">Epeira ventricosa</name>
    <dbReference type="NCBI Taxonomy" id="182803"/>
    <lineage>
        <taxon>Eukaryota</taxon>
        <taxon>Metazoa</taxon>
        <taxon>Ecdysozoa</taxon>
        <taxon>Arthropoda</taxon>
        <taxon>Chelicerata</taxon>
        <taxon>Arachnida</taxon>
        <taxon>Araneae</taxon>
        <taxon>Araneomorphae</taxon>
        <taxon>Entelegynae</taxon>
        <taxon>Araneoidea</taxon>
        <taxon>Araneidae</taxon>
        <taxon>Araneus</taxon>
    </lineage>
</organism>
<comment type="caution">
    <text evidence="1">The sequence shown here is derived from an EMBL/GenBank/DDBJ whole genome shotgun (WGS) entry which is preliminary data.</text>
</comment>
<accession>A0A4Y2LBU3</accession>
<dbReference type="AlphaFoldDB" id="A0A4Y2LBU3"/>
<sequence length="111" mass="12867">MYNGLITPRILFCLKLEISKLYKHPLKVLSRSGFNGYGTIGLVFSGPRRIRNNNMAFTNSFINLAVYSMSDWVSASLHVIEHVKSSQILLAILRQRKSEHWEIFFKFMPCE</sequence>
<dbReference type="EMBL" id="BGPR01005654">
    <property type="protein sequence ID" value="GBN12168.1"/>
    <property type="molecule type" value="Genomic_DNA"/>
</dbReference>
<proteinExistence type="predicted"/>
<protein>
    <submittedName>
        <fullName evidence="1">Uncharacterized protein</fullName>
    </submittedName>
</protein>
<keyword evidence="2" id="KW-1185">Reference proteome</keyword>